<protein>
    <submittedName>
        <fullName evidence="8">Proton-conducting transporter membrane subunit</fullName>
    </submittedName>
</protein>
<evidence type="ECO:0000313" key="8">
    <source>
        <dbReference type="EMBL" id="MFD1516008.1"/>
    </source>
</evidence>
<keyword evidence="9" id="KW-1185">Reference proteome</keyword>
<comment type="caution">
    <text evidence="8">The sequence shown here is derived from an EMBL/GenBank/DDBJ whole genome shotgun (WGS) entry which is preliminary data.</text>
</comment>
<keyword evidence="2 5" id="KW-0812">Transmembrane</keyword>
<evidence type="ECO:0000256" key="5">
    <source>
        <dbReference type="RuleBase" id="RU000320"/>
    </source>
</evidence>
<sequence length="607" mass="61436">MPASALLWSLVAVPLGAGGLLALAGRRADRVAAPVSVLLAAVVLALAIAAAALRPTADAPLFAGIRAGLAVDGLSATMVVTVAGALLAVLLVAAGEPGLRTGRFVGLMLLFAGAMLVTVTATTLAVLLMAWEVMGATSWALIAYHRGDPAAVRAAHTAFLTTRTADLGLYLAAGAALAGGIGSLDLAALPAAQGGWLHLVAAGVMVAALGKSAQLPFSFWLSGAMRGPSPVSALLHSATMVAAGAYLLLRLAPLLEASGWAAPAVAWTGVVTAVLLGLVAVAQTDLKQLLAASTCAQIGYMVLAAGVGGTAAGALQLVAHAATKSLLFLVAGIWLVTLGTRRLEGLRGAARRFRLVGLTFTVGALTLAGIPPLSLWVTKDAVLAAVLERSPALYGAGLAAAVISACYSVKALWFVWQPTVSTTGREPGNRVAAVVRPPLVVLALLAAGLGLLPLLATGMLAPTPAPAGWELALSGVLAVGAAALTWRLAARLPAPALLHGWLGVERAVHALLVRPTLALAAALARFDDHVLDRAVDGAGRATVRAARMLDRRAELPLDSGVGAVAAATRALGRWARRPQTGQLHQYYAQMAVGFAVLAALAIMITVR</sequence>
<feature type="transmembrane region" description="Helical" evidence="6">
    <location>
        <begin position="31"/>
        <end position="53"/>
    </location>
</feature>
<feature type="transmembrane region" description="Helical" evidence="6">
    <location>
        <begin position="467"/>
        <end position="489"/>
    </location>
</feature>
<organism evidence="8 9">
    <name type="scientific">Pseudonocardia yunnanensis</name>
    <dbReference type="NCBI Taxonomy" id="58107"/>
    <lineage>
        <taxon>Bacteria</taxon>
        <taxon>Bacillati</taxon>
        <taxon>Actinomycetota</taxon>
        <taxon>Actinomycetes</taxon>
        <taxon>Pseudonocardiales</taxon>
        <taxon>Pseudonocardiaceae</taxon>
        <taxon>Pseudonocardia</taxon>
    </lineage>
</organism>
<feature type="transmembrane region" description="Helical" evidence="6">
    <location>
        <begin position="586"/>
        <end position="606"/>
    </location>
</feature>
<feature type="transmembrane region" description="Helical" evidence="6">
    <location>
        <begin position="107"/>
        <end position="131"/>
    </location>
</feature>
<keyword evidence="3 6" id="KW-1133">Transmembrane helix</keyword>
<evidence type="ECO:0000313" key="9">
    <source>
        <dbReference type="Proteomes" id="UP001597114"/>
    </source>
</evidence>
<keyword evidence="4 6" id="KW-0472">Membrane</keyword>
<dbReference type="Gene3D" id="1.20.5.2700">
    <property type="match status" value="2"/>
</dbReference>
<dbReference type="Proteomes" id="UP001597114">
    <property type="component" value="Unassembled WGS sequence"/>
</dbReference>
<evidence type="ECO:0000259" key="7">
    <source>
        <dbReference type="Pfam" id="PF00361"/>
    </source>
</evidence>
<feature type="transmembrane region" description="Helical" evidence="6">
    <location>
        <begin position="233"/>
        <end position="252"/>
    </location>
</feature>
<evidence type="ECO:0000256" key="1">
    <source>
        <dbReference type="ARBA" id="ARBA00004127"/>
    </source>
</evidence>
<feature type="transmembrane region" description="Helical" evidence="6">
    <location>
        <begin position="355"/>
        <end position="373"/>
    </location>
</feature>
<dbReference type="PRINTS" id="PR01434">
    <property type="entry name" value="NADHDHGNASE5"/>
</dbReference>
<name>A0ABW4EK54_9PSEU</name>
<evidence type="ECO:0000256" key="2">
    <source>
        <dbReference type="ARBA" id="ARBA00022692"/>
    </source>
</evidence>
<evidence type="ECO:0000256" key="6">
    <source>
        <dbReference type="SAM" id="Phobius"/>
    </source>
</evidence>
<dbReference type="PANTHER" id="PTHR42829">
    <property type="entry name" value="NADH-UBIQUINONE OXIDOREDUCTASE CHAIN 5"/>
    <property type="match status" value="1"/>
</dbReference>
<comment type="subcellular location">
    <subcellularLocation>
        <location evidence="1">Endomembrane system</location>
        <topology evidence="1">Multi-pass membrane protein</topology>
    </subcellularLocation>
    <subcellularLocation>
        <location evidence="5">Membrane</location>
        <topology evidence="5">Multi-pass membrane protein</topology>
    </subcellularLocation>
</comment>
<dbReference type="PANTHER" id="PTHR42829:SF2">
    <property type="entry name" value="NADH-UBIQUINONE OXIDOREDUCTASE CHAIN 5"/>
    <property type="match status" value="1"/>
</dbReference>
<feature type="transmembrane region" description="Helical" evidence="6">
    <location>
        <begin position="196"/>
        <end position="221"/>
    </location>
</feature>
<feature type="domain" description="NADH:quinone oxidoreductase/Mrp antiporter transmembrane" evidence="7">
    <location>
        <begin position="121"/>
        <end position="393"/>
    </location>
</feature>
<reference evidence="9" key="1">
    <citation type="journal article" date="2019" name="Int. J. Syst. Evol. Microbiol.">
        <title>The Global Catalogue of Microorganisms (GCM) 10K type strain sequencing project: providing services to taxonomists for standard genome sequencing and annotation.</title>
        <authorList>
            <consortium name="The Broad Institute Genomics Platform"/>
            <consortium name="The Broad Institute Genome Sequencing Center for Infectious Disease"/>
            <person name="Wu L."/>
            <person name="Ma J."/>
        </authorList>
    </citation>
    <scope>NUCLEOTIDE SEQUENCE [LARGE SCALE GENOMIC DNA]</scope>
    <source>
        <strain evidence="9">CCM 7043</strain>
    </source>
</reference>
<dbReference type="InterPro" id="IPR001750">
    <property type="entry name" value="ND/Mrp_TM"/>
</dbReference>
<dbReference type="RefSeq" id="WP_344724751.1">
    <property type="nucleotide sequence ID" value="NZ_BAAAUS010000027.1"/>
</dbReference>
<feature type="transmembrane region" description="Helical" evidence="6">
    <location>
        <begin position="264"/>
        <end position="286"/>
    </location>
</feature>
<feature type="transmembrane region" description="Helical" evidence="6">
    <location>
        <begin position="325"/>
        <end position="343"/>
    </location>
</feature>
<feature type="transmembrane region" description="Helical" evidence="6">
    <location>
        <begin position="393"/>
        <end position="416"/>
    </location>
</feature>
<gene>
    <name evidence="8" type="ORF">ACFSJD_00830</name>
</gene>
<evidence type="ECO:0000256" key="3">
    <source>
        <dbReference type="ARBA" id="ARBA00022989"/>
    </source>
</evidence>
<evidence type="ECO:0000256" key="4">
    <source>
        <dbReference type="ARBA" id="ARBA00023136"/>
    </source>
</evidence>
<dbReference type="InterPro" id="IPR003945">
    <property type="entry name" value="NU5C-like"/>
</dbReference>
<dbReference type="EMBL" id="JBHUCO010000001">
    <property type="protein sequence ID" value="MFD1516008.1"/>
    <property type="molecule type" value="Genomic_DNA"/>
</dbReference>
<feature type="transmembrane region" description="Helical" evidence="6">
    <location>
        <begin position="298"/>
        <end position="319"/>
    </location>
</feature>
<feature type="transmembrane region" description="Helical" evidence="6">
    <location>
        <begin position="6"/>
        <end position="24"/>
    </location>
</feature>
<proteinExistence type="predicted"/>
<accession>A0ABW4EK54</accession>
<feature type="transmembrane region" description="Helical" evidence="6">
    <location>
        <begin position="437"/>
        <end position="461"/>
    </location>
</feature>
<dbReference type="Pfam" id="PF00361">
    <property type="entry name" value="Proton_antipo_M"/>
    <property type="match status" value="1"/>
</dbReference>
<feature type="transmembrane region" description="Helical" evidence="6">
    <location>
        <begin position="73"/>
        <end position="95"/>
    </location>
</feature>